<gene>
    <name evidence="7" type="ORF">IFO71_08435</name>
</gene>
<feature type="binding site" evidence="5">
    <location>
        <position position="203"/>
    </location>
    <ligand>
        <name>Fe cation</name>
        <dbReference type="ChEBI" id="CHEBI:24875"/>
        <note>catalytic</note>
    </ligand>
</feature>
<evidence type="ECO:0000256" key="4">
    <source>
        <dbReference type="ARBA" id="ARBA00023004"/>
    </source>
</evidence>
<dbReference type="InterPro" id="IPR006311">
    <property type="entry name" value="TAT_signal"/>
</dbReference>
<reference evidence="7 8" key="1">
    <citation type="submission" date="2020-09" db="EMBL/GenBank/DDBJ databases">
        <title>Pseudoxanthomonas sp. CAU 1598 isolated from sand of Yaerae Beach.</title>
        <authorList>
            <person name="Kim W."/>
        </authorList>
    </citation>
    <scope>NUCLEOTIDE SEQUENCE [LARGE SCALE GENOMIC DNA]</scope>
    <source>
        <strain evidence="7 8">CAU 1598</strain>
    </source>
</reference>
<comment type="cofactor">
    <cofactor evidence="5">
        <name>Fe(2+)</name>
        <dbReference type="ChEBI" id="CHEBI:29033"/>
    </cofactor>
    <text evidence="5">Binds 1 Fe(2+) ion per subunit.</text>
</comment>
<dbReference type="RefSeq" id="WP_192029144.1">
    <property type="nucleotide sequence ID" value="NZ_JACYTR010000012.1"/>
</dbReference>
<comment type="similarity">
    <text evidence="1">Belongs to the carotenoid oxygenase family.</text>
</comment>
<dbReference type="Proteomes" id="UP000613768">
    <property type="component" value="Unassembled WGS sequence"/>
</dbReference>
<evidence type="ECO:0000256" key="1">
    <source>
        <dbReference type="ARBA" id="ARBA00006787"/>
    </source>
</evidence>
<feature type="binding site" evidence="5">
    <location>
        <position position="312"/>
    </location>
    <ligand>
        <name>Fe cation</name>
        <dbReference type="ChEBI" id="CHEBI:24875"/>
        <note>catalytic</note>
    </ligand>
</feature>
<keyword evidence="8" id="KW-1185">Reference proteome</keyword>
<dbReference type="PANTHER" id="PTHR10543">
    <property type="entry name" value="BETA-CAROTENE DIOXYGENASE"/>
    <property type="match status" value="1"/>
</dbReference>
<evidence type="ECO:0000256" key="2">
    <source>
        <dbReference type="ARBA" id="ARBA00022723"/>
    </source>
</evidence>
<keyword evidence="6" id="KW-0472">Membrane</keyword>
<dbReference type="InterPro" id="IPR004294">
    <property type="entry name" value="Carotenoid_Oase"/>
</dbReference>
<sequence length="498" mass="55031">MDRRRFMQGAALGAAALSLPGLGWGQSPGRAAADFNASLRDQPWLVGWRDAALQTGVPLELEVQGQIPAGLRGRLYRNGPGLFSRADLRYRHWFDGDGLIQAWNIDQGGVQHRARFIATSKYRSEQATGRFTRPAAGTRVPAAKPIRNSDDLNTANTSVIEHAGSLYALWEGGSAHQLNADSLETLGPKIWREDLQGVPFSAHPLHDAAGHLWNVGVFGNNLLVWQIEQDGELRDIQRIETPFPGYLHAFSMTGPFLIFVLMPYVFDPREAGASYFESLHWQPERGCRVLVVDVQNGFKQRWYGLPAGAAYHFGPARQVGRELMVEACWSRNGKEMISPFAAEMRGISRRLDVGSSLQRIVIGLDNGRCYSETVRSGGQDFPVWDARAPSGSMFVLDDGDHSTSGCFRGISRIDLQRGAVDHFDYGDHCMVEEHRFVADPARPRPGAGWLVGTVLDWRRQQSGLSILDAERLSAGPLAQAWLPHALPLGFHGWFAATA</sequence>
<dbReference type="PANTHER" id="PTHR10543:SF89">
    <property type="entry name" value="CAROTENOID 9,10(9',10')-CLEAVAGE DIOXYGENASE 1"/>
    <property type="match status" value="1"/>
</dbReference>
<keyword evidence="4 5" id="KW-0408">Iron</keyword>
<evidence type="ECO:0000256" key="5">
    <source>
        <dbReference type="PIRSR" id="PIRSR604294-1"/>
    </source>
</evidence>
<dbReference type="AlphaFoldDB" id="A0AAW3ZJY3"/>
<keyword evidence="6" id="KW-1133">Transmembrane helix</keyword>
<dbReference type="EMBL" id="JACYTR010000012">
    <property type="protein sequence ID" value="MBD8525770.1"/>
    <property type="molecule type" value="Genomic_DNA"/>
</dbReference>
<proteinExistence type="inferred from homology"/>
<dbReference type="GO" id="GO:0016121">
    <property type="term" value="P:carotene catabolic process"/>
    <property type="evidence" value="ECO:0007669"/>
    <property type="project" value="TreeGrafter"/>
</dbReference>
<organism evidence="7 8">
    <name type="scientific">Pseudomarimonas arenosa</name>
    <dbReference type="NCBI Taxonomy" id="2774145"/>
    <lineage>
        <taxon>Bacteria</taxon>
        <taxon>Pseudomonadati</taxon>
        <taxon>Pseudomonadota</taxon>
        <taxon>Gammaproteobacteria</taxon>
        <taxon>Lysobacterales</taxon>
        <taxon>Lysobacteraceae</taxon>
        <taxon>Pseudomarimonas</taxon>
    </lineage>
</organism>
<keyword evidence="2 5" id="KW-0479">Metal-binding</keyword>
<accession>A0AAW3ZJY3</accession>
<evidence type="ECO:0000313" key="8">
    <source>
        <dbReference type="Proteomes" id="UP000613768"/>
    </source>
</evidence>
<dbReference type="GO" id="GO:0010436">
    <property type="term" value="F:carotenoid dioxygenase activity"/>
    <property type="evidence" value="ECO:0007669"/>
    <property type="project" value="TreeGrafter"/>
</dbReference>
<comment type="caution">
    <text evidence="7">The sequence shown here is derived from an EMBL/GenBank/DDBJ whole genome shotgun (WGS) entry which is preliminary data.</text>
</comment>
<protein>
    <submittedName>
        <fullName evidence="7">Carotenoid oxygenase family protein</fullName>
    </submittedName>
</protein>
<feature type="transmembrane region" description="Helical" evidence="6">
    <location>
        <begin position="246"/>
        <end position="266"/>
    </location>
</feature>
<keyword evidence="6" id="KW-0812">Transmembrane</keyword>
<evidence type="ECO:0000313" key="7">
    <source>
        <dbReference type="EMBL" id="MBD8525770.1"/>
    </source>
</evidence>
<keyword evidence="3" id="KW-0560">Oxidoreductase</keyword>
<feature type="binding site" evidence="5">
    <location>
        <position position="248"/>
    </location>
    <ligand>
        <name>Fe cation</name>
        <dbReference type="ChEBI" id="CHEBI:24875"/>
        <note>catalytic</note>
    </ligand>
</feature>
<evidence type="ECO:0000256" key="6">
    <source>
        <dbReference type="SAM" id="Phobius"/>
    </source>
</evidence>
<feature type="binding site" evidence="5">
    <location>
        <position position="491"/>
    </location>
    <ligand>
        <name>Fe cation</name>
        <dbReference type="ChEBI" id="CHEBI:24875"/>
        <note>catalytic</note>
    </ligand>
</feature>
<dbReference type="Pfam" id="PF03055">
    <property type="entry name" value="RPE65"/>
    <property type="match status" value="1"/>
</dbReference>
<evidence type="ECO:0000256" key="3">
    <source>
        <dbReference type="ARBA" id="ARBA00023002"/>
    </source>
</evidence>
<name>A0AAW3ZJY3_9GAMM</name>
<dbReference type="PROSITE" id="PS51318">
    <property type="entry name" value="TAT"/>
    <property type="match status" value="1"/>
</dbReference>
<dbReference type="GO" id="GO:0046872">
    <property type="term" value="F:metal ion binding"/>
    <property type="evidence" value="ECO:0007669"/>
    <property type="project" value="UniProtKB-KW"/>
</dbReference>